<dbReference type="InterPro" id="IPR007014">
    <property type="entry name" value="FUN14"/>
</dbReference>
<evidence type="ECO:0000313" key="7">
    <source>
        <dbReference type="RefSeq" id="XP_017770622.1"/>
    </source>
</evidence>
<keyword evidence="4" id="KW-1133">Transmembrane helix</keyword>
<evidence type="ECO:0000313" key="6">
    <source>
        <dbReference type="Proteomes" id="UP000695000"/>
    </source>
</evidence>
<dbReference type="GeneID" id="108558274"/>
<name>A0ABM1M7S2_NICVS</name>
<dbReference type="Proteomes" id="UP000695000">
    <property type="component" value="Unplaced"/>
</dbReference>
<sequence>MPLFVRKTDKNHKNQAEIAKMDPNGKSIIDKIMEDISDGSTTKQLVLGTASGLITGLISMKVGKAVAMAVGGGIILLQVANENDIVKINWNKVNKKIDKVVDNVEEKISGQGPSLMDKITTFSKTHMSFSASFIGGFFIAIGCS</sequence>
<evidence type="ECO:0000256" key="5">
    <source>
        <dbReference type="ARBA" id="ARBA00023136"/>
    </source>
</evidence>
<proteinExistence type="inferred from homology"/>
<protein>
    <submittedName>
        <fullName evidence="7">FUN14 domain-containing protein 1-like isoform X2</fullName>
    </submittedName>
</protein>
<dbReference type="PANTHER" id="PTHR21346:SF0">
    <property type="entry name" value="RE45833P"/>
    <property type="match status" value="1"/>
</dbReference>
<comment type="subcellular location">
    <subcellularLocation>
        <location evidence="1">Mitochondrion outer membrane</location>
        <topology evidence="1">Multi-pass membrane protein</topology>
    </subcellularLocation>
</comment>
<evidence type="ECO:0000256" key="3">
    <source>
        <dbReference type="ARBA" id="ARBA00022692"/>
    </source>
</evidence>
<keyword evidence="3" id="KW-0812">Transmembrane</keyword>
<keyword evidence="5" id="KW-0472">Membrane</keyword>
<evidence type="ECO:0000256" key="4">
    <source>
        <dbReference type="ARBA" id="ARBA00022989"/>
    </source>
</evidence>
<dbReference type="Pfam" id="PF04930">
    <property type="entry name" value="FUN14"/>
    <property type="match status" value="1"/>
</dbReference>
<evidence type="ECO:0000256" key="2">
    <source>
        <dbReference type="ARBA" id="ARBA00009160"/>
    </source>
</evidence>
<dbReference type="PANTHER" id="PTHR21346">
    <property type="entry name" value="FUN14 DOMAIN CONTAINING"/>
    <property type="match status" value="1"/>
</dbReference>
<organism evidence="6 7">
    <name type="scientific">Nicrophorus vespilloides</name>
    <name type="common">Boreal carrion beetle</name>
    <dbReference type="NCBI Taxonomy" id="110193"/>
    <lineage>
        <taxon>Eukaryota</taxon>
        <taxon>Metazoa</taxon>
        <taxon>Ecdysozoa</taxon>
        <taxon>Arthropoda</taxon>
        <taxon>Hexapoda</taxon>
        <taxon>Insecta</taxon>
        <taxon>Pterygota</taxon>
        <taxon>Neoptera</taxon>
        <taxon>Endopterygota</taxon>
        <taxon>Coleoptera</taxon>
        <taxon>Polyphaga</taxon>
        <taxon>Staphyliniformia</taxon>
        <taxon>Silphidae</taxon>
        <taxon>Nicrophorinae</taxon>
        <taxon>Nicrophorus</taxon>
    </lineage>
</organism>
<keyword evidence="6" id="KW-1185">Reference proteome</keyword>
<accession>A0ABM1M7S2</accession>
<gene>
    <name evidence="7" type="primary">LOC108558274</name>
</gene>
<reference evidence="7" key="1">
    <citation type="submission" date="2025-08" db="UniProtKB">
        <authorList>
            <consortium name="RefSeq"/>
        </authorList>
    </citation>
    <scope>IDENTIFICATION</scope>
    <source>
        <tissue evidence="7">Whole Larva</tissue>
    </source>
</reference>
<dbReference type="RefSeq" id="XP_017770622.1">
    <property type="nucleotide sequence ID" value="XM_017915133.1"/>
</dbReference>
<evidence type="ECO:0000256" key="1">
    <source>
        <dbReference type="ARBA" id="ARBA00004374"/>
    </source>
</evidence>
<comment type="similarity">
    <text evidence="2">Belongs to the FUN14 family.</text>
</comment>